<dbReference type="Proteomes" id="UP000035491">
    <property type="component" value="Unassembled WGS sequence"/>
</dbReference>
<proteinExistence type="predicted"/>
<accession>A0ABR5DQ49</accession>
<protein>
    <submittedName>
        <fullName evidence="2">Membrane protein</fullName>
    </submittedName>
</protein>
<sequence>MLKLPHPTKNFISNGYVSIFCFCGGIFVPSHYIFVPN</sequence>
<keyword evidence="1" id="KW-0812">Transmembrane</keyword>
<organism evidence="2 3">
    <name type="scientific">Rickettsia parkeri str. Tate's Hell</name>
    <dbReference type="NCBI Taxonomy" id="1359189"/>
    <lineage>
        <taxon>Bacteria</taxon>
        <taxon>Pseudomonadati</taxon>
        <taxon>Pseudomonadota</taxon>
        <taxon>Alphaproteobacteria</taxon>
        <taxon>Rickettsiales</taxon>
        <taxon>Rickettsiaceae</taxon>
        <taxon>Rickettsieae</taxon>
        <taxon>Rickettsia</taxon>
        <taxon>spotted fever group</taxon>
    </lineage>
</organism>
<dbReference type="EMBL" id="LAOO01000001">
    <property type="protein sequence ID" value="KJW00875.1"/>
    <property type="molecule type" value="Genomic_DNA"/>
</dbReference>
<evidence type="ECO:0000256" key="1">
    <source>
        <dbReference type="SAM" id="Phobius"/>
    </source>
</evidence>
<feature type="transmembrane region" description="Helical" evidence="1">
    <location>
        <begin position="12"/>
        <end position="34"/>
    </location>
</feature>
<evidence type="ECO:0000313" key="2">
    <source>
        <dbReference type="EMBL" id="KJW00875.1"/>
    </source>
</evidence>
<name>A0ABR5DQ49_RICPA</name>
<keyword evidence="1" id="KW-1133">Transmembrane helix</keyword>
<comment type="caution">
    <text evidence="2">The sequence shown here is derived from an EMBL/GenBank/DDBJ whole genome shotgun (WGS) entry which is preliminary data.</text>
</comment>
<keyword evidence="3" id="KW-1185">Reference proteome</keyword>
<reference evidence="2 3" key="1">
    <citation type="submission" date="2015-02" db="EMBL/GenBank/DDBJ databases">
        <title>Genome Sequencing of Rickettsiales.</title>
        <authorList>
            <person name="Daugherty S.C."/>
            <person name="Su Q."/>
            <person name="Abolude K."/>
            <person name="Beier-Sexton M."/>
            <person name="Carlyon J.A."/>
            <person name="Carter R."/>
            <person name="Day N.P."/>
            <person name="Dumler S.J."/>
            <person name="Dyachenko V."/>
            <person name="Godinez A."/>
            <person name="Kurtti T.J."/>
            <person name="Lichay M."/>
            <person name="Mullins K.E."/>
            <person name="Ott S."/>
            <person name="Pappas-Brown V."/>
            <person name="Paris D.H."/>
            <person name="Patel P."/>
            <person name="Richards A.L."/>
            <person name="Sadzewicz L."/>
            <person name="Sears K."/>
            <person name="Seidman D."/>
            <person name="Sengamalay N."/>
            <person name="Stenos J."/>
            <person name="Tallon L.J."/>
            <person name="Vincent G."/>
            <person name="Fraser C.M."/>
            <person name="Munderloh U."/>
            <person name="Dunning-Hotopp J.C."/>
        </authorList>
    </citation>
    <scope>NUCLEOTIDE SEQUENCE [LARGE SCALE GENOMIC DNA]</scope>
    <source>
        <strain evidence="2 3">Tate's Hell</strain>
    </source>
</reference>
<keyword evidence="1" id="KW-0472">Membrane</keyword>
<gene>
    <name evidence="2" type="ORF">RPATATE_0998</name>
</gene>
<evidence type="ECO:0000313" key="3">
    <source>
        <dbReference type="Proteomes" id="UP000035491"/>
    </source>
</evidence>